<dbReference type="Proteomes" id="UP000739284">
    <property type="component" value="Unassembled WGS sequence"/>
</dbReference>
<accession>A0ABS6LB09</accession>
<evidence type="ECO:0000313" key="1">
    <source>
        <dbReference type="EMBL" id="MBU9844111.1"/>
    </source>
</evidence>
<gene>
    <name evidence="1" type="ORF">J1784_03660</name>
</gene>
<evidence type="ECO:0000313" key="2">
    <source>
        <dbReference type="Proteomes" id="UP000739284"/>
    </source>
</evidence>
<reference evidence="1 2" key="1">
    <citation type="submission" date="2021-03" db="EMBL/GenBank/DDBJ databases">
        <title>Five novel Rahnella species.</title>
        <authorList>
            <person name="Brady C."/>
            <person name="Asselin J."/>
            <person name="Beer S."/>
            <person name="Bruberg M.B."/>
            <person name="Crampton B."/>
            <person name="Venter S."/>
            <person name="Arnold D."/>
            <person name="Denman S."/>
        </authorList>
    </citation>
    <scope>NUCLEOTIDE SEQUENCE [LARGE SCALE GENOMIC DNA]</scope>
    <source>
        <strain evidence="1 2">FRB 231</strain>
    </source>
</reference>
<name>A0ABS6LB09_9GAMM</name>
<comment type="caution">
    <text evidence="1">The sequence shown here is derived from an EMBL/GenBank/DDBJ whole genome shotgun (WGS) entry which is preliminary data.</text>
</comment>
<keyword evidence="2" id="KW-1185">Reference proteome</keyword>
<sequence>MKIKWIKIDGLMTAIDKDTGEIINETLDILPNGYDVTDSVMEVLTDLFGEPLNTTAEIKGETRGRKAKGVANPYASYFANVQYDENTGKSNMDSTLDDLVYSASTVSSGNTRIPVKQLVYVMRSEDLSTKGVQGTLGKRRVIKGESSPKERYCRDVLSAAEHLIKRVDIYESMGRINLNDGYGFSFKTDSEAYRRSQGLVYALLCPIDFTEGDKTTLRSLALKGDVATMERCINSISQQATRMIQRIQGRPISNDSKLAYAELNAEFPYQPYDEDDGHAMHSNASTVRIAALPDKLHLQDWADQIRKYVE</sequence>
<organism evidence="1 2">
    <name type="scientific">Rahnella ecdela</name>
    <dbReference type="NCBI Taxonomy" id="2816250"/>
    <lineage>
        <taxon>Bacteria</taxon>
        <taxon>Pseudomonadati</taxon>
        <taxon>Pseudomonadota</taxon>
        <taxon>Gammaproteobacteria</taxon>
        <taxon>Enterobacterales</taxon>
        <taxon>Yersiniaceae</taxon>
        <taxon>Rahnella</taxon>
    </lineage>
</organism>
<protein>
    <submittedName>
        <fullName evidence="1">Uncharacterized protein</fullName>
    </submittedName>
</protein>
<dbReference type="EMBL" id="JAFMOY010000109">
    <property type="protein sequence ID" value="MBU9844111.1"/>
    <property type="molecule type" value="Genomic_DNA"/>
</dbReference>
<dbReference type="RefSeq" id="WP_217148069.1">
    <property type="nucleotide sequence ID" value="NZ_JAFMOY010000109.1"/>
</dbReference>
<proteinExistence type="predicted"/>